<dbReference type="InterPro" id="IPR036236">
    <property type="entry name" value="Znf_C2H2_sf"/>
</dbReference>
<keyword evidence="2" id="KW-0677">Repeat</keyword>
<proteinExistence type="predicted"/>
<dbReference type="Proteomes" id="UP001164746">
    <property type="component" value="Chromosome 10"/>
</dbReference>
<dbReference type="PANTHER" id="PTHR24381">
    <property type="entry name" value="ZINC FINGER PROTEIN"/>
    <property type="match status" value="1"/>
</dbReference>
<dbReference type="SUPFAM" id="SSF57667">
    <property type="entry name" value="beta-beta-alpha zinc fingers"/>
    <property type="match status" value="3"/>
</dbReference>
<feature type="domain" description="C2H2-type" evidence="6">
    <location>
        <begin position="27"/>
        <end position="54"/>
    </location>
</feature>
<sequence length="229" mass="26635">MAAYLIIAASDFRLPDSCSNLDSKDILYCPICGKMFGFKSKLDVHMRIHTGERPHECHLCHKRFNQEGNLKRHMLIHYKVHAPAFQQLITNSKGRKLQCTVCGKYFPTRWKMEAHMRIHTGEKPFKCTVCDKRFNQKNLSIVYLPKGVNKAVSTPAFQQLITNKGTKRLCTVCGKYFPTRWKMEAHMRVHTGEKPFKCIVCDKRFNQKVHLNSHMIRHMNANELPCNKS</sequence>
<evidence type="ECO:0000259" key="6">
    <source>
        <dbReference type="PROSITE" id="PS50157"/>
    </source>
</evidence>
<dbReference type="SMART" id="SM00355">
    <property type="entry name" value="ZnF_C2H2"/>
    <property type="match status" value="5"/>
</dbReference>
<feature type="domain" description="C2H2-type" evidence="6">
    <location>
        <begin position="97"/>
        <end position="124"/>
    </location>
</feature>
<dbReference type="Gene3D" id="3.30.160.60">
    <property type="entry name" value="Classic Zinc Finger"/>
    <property type="match status" value="6"/>
</dbReference>
<name>A0ABY7FAB1_MYAAR</name>
<protein>
    <submittedName>
        <fullName evidence="7">ZN112-like protein</fullName>
    </submittedName>
</protein>
<feature type="domain" description="C2H2-type" evidence="6">
    <location>
        <begin position="55"/>
        <end position="77"/>
    </location>
</feature>
<dbReference type="Pfam" id="PF13894">
    <property type="entry name" value="zf-C2H2_4"/>
    <property type="match status" value="1"/>
</dbReference>
<dbReference type="PANTHER" id="PTHR24381:SF445">
    <property type="entry name" value="GASTRULA ZINC FINGER PROTEIN XLCGF28.1-LIKE-RELATED"/>
    <property type="match status" value="1"/>
</dbReference>
<evidence type="ECO:0000313" key="8">
    <source>
        <dbReference type="Proteomes" id="UP001164746"/>
    </source>
</evidence>
<evidence type="ECO:0000256" key="3">
    <source>
        <dbReference type="ARBA" id="ARBA00022771"/>
    </source>
</evidence>
<keyword evidence="4" id="KW-0862">Zinc</keyword>
<dbReference type="InterPro" id="IPR013087">
    <property type="entry name" value="Znf_C2H2_type"/>
</dbReference>
<accession>A0ABY7FAB1</accession>
<keyword evidence="8" id="KW-1185">Reference proteome</keyword>
<organism evidence="7 8">
    <name type="scientific">Mya arenaria</name>
    <name type="common">Soft-shell clam</name>
    <dbReference type="NCBI Taxonomy" id="6604"/>
    <lineage>
        <taxon>Eukaryota</taxon>
        <taxon>Metazoa</taxon>
        <taxon>Spiralia</taxon>
        <taxon>Lophotrochozoa</taxon>
        <taxon>Mollusca</taxon>
        <taxon>Bivalvia</taxon>
        <taxon>Autobranchia</taxon>
        <taxon>Heteroconchia</taxon>
        <taxon>Euheterodonta</taxon>
        <taxon>Imparidentia</taxon>
        <taxon>Neoheterodontei</taxon>
        <taxon>Myida</taxon>
        <taxon>Myoidea</taxon>
        <taxon>Myidae</taxon>
        <taxon>Mya</taxon>
    </lineage>
</organism>
<evidence type="ECO:0000313" key="7">
    <source>
        <dbReference type="EMBL" id="WAR17926.1"/>
    </source>
</evidence>
<dbReference type="EMBL" id="CP111021">
    <property type="protein sequence ID" value="WAR17926.1"/>
    <property type="molecule type" value="Genomic_DNA"/>
</dbReference>
<evidence type="ECO:0000256" key="1">
    <source>
        <dbReference type="ARBA" id="ARBA00022723"/>
    </source>
</evidence>
<gene>
    <name evidence="7" type="ORF">MAR_032520</name>
</gene>
<evidence type="ECO:0000256" key="4">
    <source>
        <dbReference type="ARBA" id="ARBA00022833"/>
    </source>
</evidence>
<dbReference type="PROSITE" id="PS50157">
    <property type="entry name" value="ZINC_FINGER_C2H2_2"/>
    <property type="match status" value="5"/>
</dbReference>
<dbReference type="Pfam" id="PF13465">
    <property type="entry name" value="zf-H2C2_2"/>
    <property type="match status" value="1"/>
</dbReference>
<reference evidence="7" key="1">
    <citation type="submission" date="2022-11" db="EMBL/GenBank/DDBJ databases">
        <title>Centuries of genome instability and evolution in soft-shell clam transmissible cancer (bioRxiv).</title>
        <authorList>
            <person name="Hart S.F.M."/>
            <person name="Yonemitsu M.A."/>
            <person name="Giersch R.M."/>
            <person name="Beal B.F."/>
            <person name="Arriagada G."/>
            <person name="Davis B.W."/>
            <person name="Ostrander E.A."/>
            <person name="Goff S.P."/>
            <person name="Metzger M.J."/>
        </authorList>
    </citation>
    <scope>NUCLEOTIDE SEQUENCE</scope>
    <source>
        <strain evidence="7">MELC-2E11</strain>
        <tissue evidence="7">Siphon/mantle</tissue>
    </source>
</reference>
<feature type="domain" description="C2H2-type" evidence="6">
    <location>
        <begin position="168"/>
        <end position="195"/>
    </location>
</feature>
<dbReference type="PROSITE" id="PS00028">
    <property type="entry name" value="ZINC_FINGER_C2H2_1"/>
    <property type="match status" value="5"/>
</dbReference>
<keyword evidence="3 5" id="KW-0863">Zinc-finger</keyword>
<evidence type="ECO:0000256" key="2">
    <source>
        <dbReference type="ARBA" id="ARBA00022737"/>
    </source>
</evidence>
<dbReference type="Pfam" id="PF00096">
    <property type="entry name" value="zf-C2H2"/>
    <property type="match status" value="3"/>
</dbReference>
<keyword evidence="1" id="KW-0479">Metal-binding</keyword>
<feature type="domain" description="C2H2-type" evidence="6">
    <location>
        <begin position="196"/>
        <end position="223"/>
    </location>
</feature>
<evidence type="ECO:0000256" key="5">
    <source>
        <dbReference type="PROSITE-ProRule" id="PRU00042"/>
    </source>
</evidence>